<sequence length="389" mass="43544">MAEKVVGIIAEWNPFHRGHEDMVHSVRKAYGDPFIMAVMSGSFVQRGEPALFDSWTRARWAVEGGVDAVFSLPVLCVLQSADRFGSYGVRLLASMGAEILAFGTESLSEEDLWDAASFSLTPSHKKAFHEALGGGLSYARASYEAMKSHSPFLAEELSKPNNLLGFRYAETILQNHFPMDIHVVHRNMDCNISATTARKELLHGEKTNLLPPKGAEEAAELIKSGCHTDFSRYEDACLLASRMVSESELSETGLFSEGLEHKWFREIGNEGYETMLSRIKSKRYLYSRLKRIGAQLLLSGRGPSPFSAPPLPSYARLLALRRSKSHFLNLIPIPVITSMARALKKADANTRLSLEMEIRASDIRSWCQHSPAYRKGRQEFYHSPLIVNY</sequence>
<dbReference type="PANTHER" id="PTHR37825:SF1">
    <property type="entry name" value="TRNA(MET) CYTIDINE ACETATE LIGASE"/>
    <property type="match status" value="1"/>
</dbReference>
<dbReference type="eggNOG" id="COG1323">
    <property type="taxonomic scope" value="Bacteria"/>
</dbReference>
<evidence type="ECO:0000256" key="2">
    <source>
        <dbReference type="HAMAP-Rule" id="MF_01539"/>
    </source>
</evidence>
<dbReference type="AlphaFoldDB" id="H1CZ70"/>
<evidence type="ECO:0000313" key="4">
    <source>
        <dbReference type="Proteomes" id="UP000003277"/>
    </source>
</evidence>
<comment type="catalytic activity">
    <reaction evidence="2">
        <text>cytidine(34) in elongator tRNA(Met) + acetate + ATP = N(4)-acetylcytidine(34) in elongator tRNA(Met) + AMP + diphosphate</text>
        <dbReference type="Rhea" id="RHEA:58144"/>
        <dbReference type="Rhea" id="RHEA-COMP:10693"/>
        <dbReference type="Rhea" id="RHEA-COMP:10694"/>
        <dbReference type="ChEBI" id="CHEBI:30089"/>
        <dbReference type="ChEBI" id="CHEBI:30616"/>
        <dbReference type="ChEBI" id="CHEBI:33019"/>
        <dbReference type="ChEBI" id="CHEBI:74900"/>
        <dbReference type="ChEBI" id="CHEBI:82748"/>
        <dbReference type="ChEBI" id="CHEBI:456215"/>
    </reaction>
</comment>
<dbReference type="GO" id="GO:0005524">
    <property type="term" value="F:ATP binding"/>
    <property type="evidence" value="ECO:0007669"/>
    <property type="project" value="UniProtKB-KW"/>
</dbReference>
<feature type="binding site" evidence="2">
    <location>
        <position position="186"/>
    </location>
    <ligand>
        <name>ATP</name>
        <dbReference type="ChEBI" id="CHEBI:30616"/>
    </ligand>
</feature>
<feature type="binding site" evidence="2">
    <location>
        <position position="161"/>
    </location>
    <ligand>
        <name>ATP</name>
        <dbReference type="ChEBI" id="CHEBI:30616"/>
    </ligand>
</feature>
<keyword evidence="2" id="KW-0547">Nucleotide-binding</keyword>
<dbReference type="HAMAP" id="MF_01539">
    <property type="entry name" value="TmcAL"/>
    <property type="match status" value="1"/>
</dbReference>
<comment type="caution">
    <text evidence="3">The sequence shown here is derived from an EMBL/GenBank/DDBJ whole genome shotgun (WGS) entry which is preliminary data.</text>
</comment>
<reference evidence="3 4" key="1">
    <citation type="submission" date="2011-11" db="EMBL/GenBank/DDBJ databases">
        <title>The Genome Sequence of Dialister succinatiphilus YIT 11850.</title>
        <authorList>
            <consortium name="The Broad Institute Genome Sequencing Platform"/>
            <person name="Earl A."/>
            <person name="Ward D."/>
            <person name="Feldgarden M."/>
            <person name="Gevers D."/>
            <person name="Morotomi M."/>
            <person name="Young S.K."/>
            <person name="Zeng Q."/>
            <person name="Gargeya S."/>
            <person name="Fitzgerald M."/>
            <person name="Haas B."/>
            <person name="Abouelleil A."/>
            <person name="Alvarado L."/>
            <person name="Arachchi H.M."/>
            <person name="Berlin A."/>
            <person name="Brown A."/>
            <person name="Chapman S.B."/>
            <person name="Dunbar C."/>
            <person name="Gearin G."/>
            <person name="Goldberg J."/>
            <person name="Griggs A."/>
            <person name="Gujja S."/>
            <person name="Heiman D."/>
            <person name="Howarth C."/>
            <person name="Lui A."/>
            <person name="MacDonald P.J.P."/>
            <person name="Montmayeur A."/>
            <person name="Murphy C."/>
            <person name="Neiman D."/>
            <person name="Pearson M."/>
            <person name="Priest M."/>
            <person name="Roberts A."/>
            <person name="Saif S."/>
            <person name="Shea T."/>
            <person name="Sisk P."/>
            <person name="Stolte C."/>
            <person name="Sykes S."/>
            <person name="Wortman J."/>
            <person name="Nusbaum C."/>
            <person name="Birren B."/>
        </authorList>
    </citation>
    <scope>NUCLEOTIDE SEQUENCE [LARGE SCALE GENOMIC DNA]</scope>
    <source>
        <strain evidence="3 4">YIT 11850</strain>
    </source>
</reference>
<comment type="function">
    <text evidence="2">Catalyzes the formation of N(4)-acetylcytidine (ac(4)C) at the wobble position of elongator tRNA(Met), using acetate and ATP as substrates. First activates an acetate ion to form acetyladenylate (Ac-AMP) and then transfers the acetyl group to tRNA to form ac(4)C34.</text>
</comment>
<keyword evidence="2" id="KW-0963">Cytoplasm</keyword>
<comment type="subcellular location">
    <subcellularLocation>
        <location evidence="2">Cytoplasm</location>
    </subcellularLocation>
</comment>
<gene>
    <name evidence="2" type="primary">tmcAL</name>
    <name evidence="3" type="ORF">HMPREF9453_00658</name>
</gene>
<dbReference type="InterPro" id="IPR014729">
    <property type="entry name" value="Rossmann-like_a/b/a_fold"/>
</dbReference>
<dbReference type="InterPro" id="IPR008513">
    <property type="entry name" value="tRNA(Met)_cyd_acetate_ligase"/>
</dbReference>
<keyword evidence="2" id="KW-0067">ATP-binding</keyword>
<dbReference type="GO" id="GO:0006400">
    <property type="term" value="P:tRNA modification"/>
    <property type="evidence" value="ECO:0007669"/>
    <property type="project" value="UniProtKB-UniRule"/>
</dbReference>
<dbReference type="PATRIC" id="fig|742743.3.peg.670"/>
<evidence type="ECO:0000256" key="1">
    <source>
        <dbReference type="ARBA" id="ARBA00022694"/>
    </source>
</evidence>
<dbReference type="GO" id="GO:0005737">
    <property type="term" value="C:cytoplasm"/>
    <property type="evidence" value="ECO:0007669"/>
    <property type="project" value="UniProtKB-SubCell"/>
</dbReference>
<dbReference type="Gene3D" id="3.40.50.620">
    <property type="entry name" value="HUPs"/>
    <property type="match status" value="1"/>
</dbReference>
<dbReference type="Proteomes" id="UP000003277">
    <property type="component" value="Unassembled WGS sequence"/>
</dbReference>
<organism evidence="3 4">
    <name type="scientific">Dialister succinatiphilus YIT 11850</name>
    <dbReference type="NCBI Taxonomy" id="742743"/>
    <lineage>
        <taxon>Bacteria</taxon>
        <taxon>Bacillati</taxon>
        <taxon>Bacillota</taxon>
        <taxon>Negativicutes</taxon>
        <taxon>Veillonellales</taxon>
        <taxon>Veillonellaceae</taxon>
        <taxon>Dialister</taxon>
    </lineage>
</organism>
<feature type="binding site" evidence="2">
    <location>
        <position position="103"/>
    </location>
    <ligand>
        <name>ATP</name>
        <dbReference type="ChEBI" id="CHEBI:30616"/>
    </ligand>
</feature>
<dbReference type="STRING" id="742743.HMPREF9453_00658"/>
<evidence type="ECO:0000313" key="3">
    <source>
        <dbReference type="EMBL" id="EHO63641.1"/>
    </source>
</evidence>
<accession>H1CZ70</accession>
<keyword evidence="4" id="KW-1185">Reference proteome</keyword>
<dbReference type="Pfam" id="PF05636">
    <property type="entry name" value="HIGH_NTase1"/>
    <property type="match status" value="1"/>
</dbReference>
<dbReference type="SUPFAM" id="SSF52374">
    <property type="entry name" value="Nucleotidylyl transferase"/>
    <property type="match status" value="1"/>
</dbReference>
<comment type="caution">
    <text evidence="2">Lacks conserved residue(s) required for the propagation of feature annotation.</text>
</comment>
<dbReference type="EC" id="6.3.4.-" evidence="2"/>
<name>H1CZ70_9FIRM</name>
<keyword evidence="2" id="KW-0436">Ligase</keyword>
<comment type="similarity">
    <text evidence="2">Belongs to the TmcAL family.</text>
</comment>
<dbReference type="GO" id="GO:0016879">
    <property type="term" value="F:ligase activity, forming carbon-nitrogen bonds"/>
    <property type="evidence" value="ECO:0007669"/>
    <property type="project" value="UniProtKB-UniRule"/>
</dbReference>
<keyword evidence="2" id="KW-0820">tRNA-binding</keyword>
<protein>
    <recommendedName>
        <fullName evidence="2">tRNA(Met) cytidine acetate ligase</fullName>
        <ecNumber evidence="2">6.3.4.-</ecNumber>
    </recommendedName>
</protein>
<dbReference type="PANTHER" id="PTHR37825">
    <property type="entry name" value="TRNA(MET) CYTIDINE ACETATE LIGASE"/>
    <property type="match status" value="1"/>
</dbReference>
<dbReference type="GO" id="GO:0000049">
    <property type="term" value="F:tRNA binding"/>
    <property type="evidence" value="ECO:0007669"/>
    <property type="project" value="UniProtKB-KW"/>
</dbReference>
<keyword evidence="2" id="KW-0694">RNA-binding</keyword>
<feature type="binding site" evidence="2">
    <location>
        <begin position="9"/>
        <end position="22"/>
    </location>
    <ligand>
        <name>ATP</name>
        <dbReference type="ChEBI" id="CHEBI:30616"/>
    </ligand>
</feature>
<keyword evidence="1 2" id="KW-0819">tRNA processing</keyword>
<dbReference type="EMBL" id="ADLT01000015">
    <property type="protein sequence ID" value="EHO63641.1"/>
    <property type="molecule type" value="Genomic_DNA"/>
</dbReference>
<dbReference type="HOGENOM" id="CLU_038915_0_1_9"/>
<proteinExistence type="inferred from homology"/>